<evidence type="ECO:0000256" key="2">
    <source>
        <dbReference type="SAM" id="Phobius"/>
    </source>
</evidence>
<keyword evidence="4" id="KW-1185">Reference proteome</keyword>
<feature type="transmembrane region" description="Helical" evidence="2">
    <location>
        <begin position="148"/>
        <end position="175"/>
    </location>
</feature>
<dbReference type="InterPro" id="IPR010721">
    <property type="entry name" value="UstE-like"/>
</dbReference>
<proteinExistence type="predicted"/>
<dbReference type="PANTHER" id="PTHR32251:SF23">
    <property type="entry name" value="3-OXO-5-ALPHA-STEROID 4-DEHYDROGENASE (DUF1295)"/>
    <property type="match status" value="1"/>
</dbReference>
<gene>
    <name evidence="3" type="ORF">NPX13_g6152</name>
</gene>
<feature type="compositionally biased region" description="Low complexity" evidence="1">
    <location>
        <begin position="400"/>
        <end position="416"/>
    </location>
</feature>
<reference evidence="3" key="1">
    <citation type="submission" date="2022-07" db="EMBL/GenBank/DDBJ databases">
        <title>Genome Sequence of Xylaria arbuscula.</title>
        <authorList>
            <person name="Buettner E."/>
        </authorList>
    </citation>
    <scope>NUCLEOTIDE SEQUENCE</scope>
    <source>
        <strain evidence="3">VT107</strain>
    </source>
</reference>
<dbReference type="VEuPathDB" id="FungiDB:F4678DRAFT_463469"/>
<organism evidence="3 4">
    <name type="scientific">Xylaria arbuscula</name>
    <dbReference type="NCBI Taxonomy" id="114810"/>
    <lineage>
        <taxon>Eukaryota</taxon>
        <taxon>Fungi</taxon>
        <taxon>Dikarya</taxon>
        <taxon>Ascomycota</taxon>
        <taxon>Pezizomycotina</taxon>
        <taxon>Sordariomycetes</taxon>
        <taxon>Xylariomycetidae</taxon>
        <taxon>Xylariales</taxon>
        <taxon>Xylariaceae</taxon>
        <taxon>Xylaria</taxon>
    </lineage>
</organism>
<dbReference type="Pfam" id="PF06966">
    <property type="entry name" value="DUF1295"/>
    <property type="match status" value="1"/>
</dbReference>
<evidence type="ECO:0000256" key="1">
    <source>
        <dbReference type="SAM" id="MobiDB-lite"/>
    </source>
</evidence>
<dbReference type="EMBL" id="JANPWZ010001055">
    <property type="protein sequence ID" value="KAJ3569231.1"/>
    <property type="molecule type" value="Genomic_DNA"/>
</dbReference>
<feature type="region of interest" description="Disordered" evidence="1">
    <location>
        <begin position="400"/>
        <end position="426"/>
    </location>
</feature>
<dbReference type="GO" id="GO:0016020">
    <property type="term" value="C:membrane"/>
    <property type="evidence" value="ECO:0007669"/>
    <property type="project" value="TreeGrafter"/>
</dbReference>
<sequence>MALPVLKSLEDCADFSKVVEPFLPQLYELPSNVVSTLRNGESLLSLYANTNPLVSGFAFSIFLGGIFWVASEANRNYSQVDRFWSLLPAFYNAHFAAWTHLNDLPSQRVDLVLFWSVIWSARLTFNYWRKGGYEIGSEDYRWEIIRAYCHPAIFFIFNATFISFIQSVLLFMLAAPTYIILLSSKIEPNVGTADLLFAGTELALVLSEWFSDQQQWDYQTAKKTYQKTAKVPRNCGFSQEELNRGFITSGLWAYCRHPNFTAEQSIWFLLYQWSCYAGNVPYSWAASGPVFLIMLFQGSTWLTELITAGKYPEYKAYQKQIGGLIPSFRPFKPVSIYTTATPTVSPPPINFIILSTLNNNVAFANLHGRARRHLYRVCVYAAAETASSYFPKDATASTLVSTSSTATPTETPIPIEGGSAASAHPLSPLDREYAEPMQDFDITQQLSKQPAYWSLAGWLQRSASSDTEAVREDPAARARKFEEAKRELLASAGRF</sequence>
<comment type="caution">
    <text evidence="3">The sequence shown here is derived from an EMBL/GenBank/DDBJ whole genome shotgun (WGS) entry which is preliminary data.</text>
</comment>
<dbReference type="VEuPathDB" id="FungiDB:F4678DRAFT_439684"/>
<keyword evidence="2" id="KW-0812">Transmembrane</keyword>
<name>A0A9W8TKM9_9PEZI</name>
<dbReference type="Gene3D" id="1.20.120.1630">
    <property type="match status" value="1"/>
</dbReference>
<dbReference type="PANTHER" id="PTHR32251">
    <property type="entry name" value="3-OXO-5-ALPHA-STEROID 4-DEHYDROGENASE"/>
    <property type="match status" value="1"/>
</dbReference>
<keyword evidence="2" id="KW-1133">Transmembrane helix</keyword>
<accession>A0A9W8TKM9</accession>
<dbReference type="Proteomes" id="UP001148614">
    <property type="component" value="Unassembled WGS sequence"/>
</dbReference>
<evidence type="ECO:0008006" key="5">
    <source>
        <dbReference type="Google" id="ProtNLM"/>
    </source>
</evidence>
<feature type="transmembrane region" description="Helical" evidence="2">
    <location>
        <begin position="53"/>
        <end position="71"/>
    </location>
</feature>
<evidence type="ECO:0000313" key="3">
    <source>
        <dbReference type="EMBL" id="KAJ3569231.1"/>
    </source>
</evidence>
<protein>
    <recommendedName>
        <fullName evidence="5">Steroid 5-alpha reductase C-terminal domain-containing protein</fullName>
    </recommendedName>
</protein>
<dbReference type="AlphaFoldDB" id="A0A9W8TKM9"/>
<keyword evidence="2" id="KW-0472">Membrane</keyword>
<evidence type="ECO:0000313" key="4">
    <source>
        <dbReference type="Proteomes" id="UP001148614"/>
    </source>
</evidence>